<evidence type="ECO:0000256" key="4">
    <source>
        <dbReference type="ARBA" id="ARBA00023157"/>
    </source>
</evidence>
<keyword evidence="4" id="KW-1015">Disulfide bond</keyword>
<evidence type="ECO:0000313" key="12">
    <source>
        <dbReference type="Proteomes" id="UP001432027"/>
    </source>
</evidence>
<protein>
    <recommendedName>
        <fullName evidence="10">Ephrin RBD domain-containing protein</fullName>
    </recommendedName>
</protein>
<dbReference type="GO" id="GO:0046875">
    <property type="term" value="F:ephrin receptor binding"/>
    <property type="evidence" value="ECO:0007669"/>
    <property type="project" value="TreeGrafter"/>
</dbReference>
<gene>
    <name evidence="11" type="ORF">PENTCL1PPCAC_18399</name>
</gene>
<evidence type="ECO:0000256" key="5">
    <source>
        <dbReference type="ARBA" id="ARBA00023180"/>
    </source>
</evidence>
<dbReference type="SUPFAM" id="SSF49503">
    <property type="entry name" value="Cupredoxins"/>
    <property type="match status" value="1"/>
</dbReference>
<evidence type="ECO:0000256" key="7">
    <source>
        <dbReference type="RuleBase" id="RU004375"/>
    </source>
</evidence>
<dbReference type="Gene3D" id="2.60.40.420">
    <property type="entry name" value="Cupredoxins - blue copper proteins"/>
    <property type="match status" value="1"/>
</dbReference>
<evidence type="ECO:0000259" key="10">
    <source>
        <dbReference type="PROSITE" id="PS51551"/>
    </source>
</evidence>
<keyword evidence="12" id="KW-1185">Reference proteome</keyword>
<dbReference type="PRINTS" id="PR01347">
    <property type="entry name" value="EPHRIN"/>
</dbReference>
<comment type="caution">
    <text evidence="6">Lacks conserved residue(s) required for the propagation of feature annotation.</text>
</comment>
<name>A0AAV5TPB7_9BILA</name>
<dbReference type="Pfam" id="PF00812">
    <property type="entry name" value="Ephrin"/>
    <property type="match status" value="1"/>
</dbReference>
<dbReference type="GO" id="GO:0005886">
    <property type="term" value="C:plasma membrane"/>
    <property type="evidence" value="ECO:0007669"/>
    <property type="project" value="TreeGrafter"/>
</dbReference>
<keyword evidence="2 9" id="KW-0732">Signal</keyword>
<dbReference type="PROSITE" id="PS51551">
    <property type="entry name" value="EPHRIN_RBD_2"/>
    <property type="match status" value="1"/>
</dbReference>
<comment type="similarity">
    <text evidence="6 7">Belongs to the ephrin family.</text>
</comment>
<evidence type="ECO:0000256" key="8">
    <source>
        <dbReference type="SAM" id="MobiDB-lite"/>
    </source>
</evidence>
<dbReference type="InterPro" id="IPR008972">
    <property type="entry name" value="Cupredoxin"/>
</dbReference>
<dbReference type="Proteomes" id="UP001432027">
    <property type="component" value="Unassembled WGS sequence"/>
</dbReference>
<comment type="caution">
    <text evidence="11">The sequence shown here is derived from an EMBL/GenBank/DDBJ whole genome shotgun (WGS) entry which is preliminary data.</text>
</comment>
<evidence type="ECO:0000256" key="3">
    <source>
        <dbReference type="ARBA" id="ARBA00023136"/>
    </source>
</evidence>
<evidence type="ECO:0000256" key="6">
    <source>
        <dbReference type="PROSITE-ProRule" id="PRU00884"/>
    </source>
</evidence>
<dbReference type="InterPro" id="IPR031328">
    <property type="entry name" value="Ephrin"/>
</dbReference>
<sequence length="245" mass="27443">MGSLAYRILLGAIFVVGPPFAAARRLPNIYWNSSNTMFDLSTDRHVLTVEIGDQVSIVCPEPGAHYEFTQLYLVSHEEYNNCYLVTDLKPKLIGACTEDDRQSSLSIVFRKYSPLPGGLEFMPGHNYYVISTSNGTRETLENRKGGLCERANMKAKFEVQPDHHHKSTRHEERSSANPKFQHAARMTVVDHESESTIASEISMDGSRVTYTIQERTEEGGDDDASSSLSLLPIVLLLTIGYLLRQ</sequence>
<feature type="chain" id="PRO_5043899148" description="Ephrin RBD domain-containing protein" evidence="9">
    <location>
        <begin position="24"/>
        <end position="245"/>
    </location>
</feature>
<dbReference type="PANTHER" id="PTHR11304:SF29">
    <property type="entry name" value="EPHRIN"/>
    <property type="match status" value="1"/>
</dbReference>
<dbReference type="CDD" id="cd02675">
    <property type="entry name" value="Ephrin_ectodomain"/>
    <property type="match status" value="1"/>
</dbReference>
<evidence type="ECO:0000256" key="1">
    <source>
        <dbReference type="ARBA" id="ARBA00004370"/>
    </source>
</evidence>
<dbReference type="InterPro" id="IPR001799">
    <property type="entry name" value="Ephrin_RBD"/>
</dbReference>
<feature type="signal peptide" evidence="9">
    <location>
        <begin position="1"/>
        <end position="23"/>
    </location>
</feature>
<dbReference type="EMBL" id="BTSX01000004">
    <property type="protein sequence ID" value="GMS96224.1"/>
    <property type="molecule type" value="Genomic_DNA"/>
</dbReference>
<proteinExistence type="inferred from homology"/>
<dbReference type="GO" id="GO:0007411">
    <property type="term" value="P:axon guidance"/>
    <property type="evidence" value="ECO:0007669"/>
    <property type="project" value="TreeGrafter"/>
</dbReference>
<comment type="subcellular location">
    <subcellularLocation>
        <location evidence="1">Membrane</location>
    </subcellularLocation>
</comment>
<keyword evidence="3 7" id="KW-0472">Membrane</keyword>
<accession>A0AAV5TPB7</accession>
<dbReference type="AlphaFoldDB" id="A0AAV5TPB7"/>
<dbReference type="GO" id="GO:0048013">
    <property type="term" value="P:ephrin receptor signaling pathway"/>
    <property type="evidence" value="ECO:0007669"/>
    <property type="project" value="TreeGrafter"/>
</dbReference>
<evidence type="ECO:0000256" key="9">
    <source>
        <dbReference type="SAM" id="SignalP"/>
    </source>
</evidence>
<evidence type="ECO:0000256" key="2">
    <source>
        <dbReference type="ARBA" id="ARBA00022729"/>
    </source>
</evidence>
<feature type="region of interest" description="Disordered" evidence="8">
    <location>
        <begin position="159"/>
        <end position="181"/>
    </location>
</feature>
<dbReference type="PANTHER" id="PTHR11304">
    <property type="entry name" value="EPHRIN"/>
    <property type="match status" value="1"/>
</dbReference>
<keyword evidence="5" id="KW-0325">Glycoprotein</keyword>
<reference evidence="11" key="1">
    <citation type="submission" date="2023-10" db="EMBL/GenBank/DDBJ databases">
        <title>Genome assembly of Pristionchus species.</title>
        <authorList>
            <person name="Yoshida K."/>
            <person name="Sommer R.J."/>
        </authorList>
    </citation>
    <scope>NUCLEOTIDE SEQUENCE</scope>
    <source>
        <strain evidence="11">RS0144</strain>
    </source>
</reference>
<organism evidence="11 12">
    <name type="scientific">Pristionchus entomophagus</name>
    <dbReference type="NCBI Taxonomy" id="358040"/>
    <lineage>
        <taxon>Eukaryota</taxon>
        <taxon>Metazoa</taxon>
        <taxon>Ecdysozoa</taxon>
        <taxon>Nematoda</taxon>
        <taxon>Chromadorea</taxon>
        <taxon>Rhabditida</taxon>
        <taxon>Rhabditina</taxon>
        <taxon>Diplogasteromorpha</taxon>
        <taxon>Diplogasteroidea</taxon>
        <taxon>Neodiplogasteridae</taxon>
        <taxon>Pristionchus</taxon>
    </lineage>
</organism>
<evidence type="ECO:0000313" key="11">
    <source>
        <dbReference type="EMBL" id="GMS96224.1"/>
    </source>
</evidence>
<feature type="domain" description="Ephrin RBD" evidence="10">
    <location>
        <begin position="24"/>
        <end position="159"/>
    </location>
</feature>